<comment type="caution">
    <text evidence="7">The sequence shown here is derived from an EMBL/GenBank/DDBJ whole genome shotgun (WGS) entry which is preliminary data.</text>
</comment>
<dbReference type="Pfam" id="PF00194">
    <property type="entry name" value="Carb_anhydrase"/>
    <property type="match status" value="2"/>
</dbReference>
<keyword evidence="8" id="KW-1185">Reference proteome</keyword>
<comment type="function">
    <text evidence="1">Reversible hydration of carbon dioxide.</text>
</comment>
<evidence type="ECO:0000256" key="4">
    <source>
        <dbReference type="ARBA" id="ARBA00048348"/>
    </source>
</evidence>
<protein>
    <recommendedName>
        <fullName evidence="6">Alpha-carbonic anhydrase domain-containing protein</fullName>
    </recommendedName>
</protein>
<evidence type="ECO:0000313" key="7">
    <source>
        <dbReference type="EMBL" id="MED6122075.1"/>
    </source>
</evidence>
<dbReference type="InterPro" id="IPR023561">
    <property type="entry name" value="Carbonic_anhydrase_a-class"/>
</dbReference>
<gene>
    <name evidence="7" type="ORF">PIB30_036406</name>
</gene>
<dbReference type="SMART" id="SM01057">
    <property type="entry name" value="Carb_anhydrase"/>
    <property type="match status" value="1"/>
</dbReference>
<evidence type="ECO:0000313" key="8">
    <source>
        <dbReference type="Proteomes" id="UP001341840"/>
    </source>
</evidence>
<accession>A0ABU6RDG1</accession>
<evidence type="ECO:0000256" key="3">
    <source>
        <dbReference type="ARBA" id="ARBA00006365"/>
    </source>
</evidence>
<comment type="similarity">
    <text evidence="3">Belongs to the alpha-class carbonic anhydrase family.</text>
</comment>
<evidence type="ECO:0000256" key="2">
    <source>
        <dbReference type="ARBA" id="ARBA00004470"/>
    </source>
</evidence>
<comment type="subcellular location">
    <subcellularLocation>
        <location evidence="2">Plastid</location>
        <location evidence="2">Chloroplast stroma</location>
    </subcellularLocation>
</comment>
<dbReference type="PANTHER" id="PTHR18952:SF208">
    <property type="entry name" value="CARBONIC ANHYDRASE XA-RELATED"/>
    <property type="match status" value="1"/>
</dbReference>
<proteinExistence type="inferred from homology"/>
<dbReference type="InterPro" id="IPR001148">
    <property type="entry name" value="CA_dom"/>
</dbReference>
<dbReference type="InterPro" id="IPR036398">
    <property type="entry name" value="CA_dom_sf"/>
</dbReference>
<feature type="chain" id="PRO_5046630418" description="Alpha-carbonic anhydrase domain-containing protein" evidence="5">
    <location>
        <begin position="22"/>
        <end position="197"/>
    </location>
</feature>
<feature type="signal peptide" evidence="5">
    <location>
        <begin position="1"/>
        <end position="21"/>
    </location>
</feature>
<comment type="catalytic activity">
    <reaction evidence="4">
        <text>hydrogencarbonate + H(+) = CO2 + H2O</text>
        <dbReference type="Rhea" id="RHEA:10748"/>
        <dbReference type="ChEBI" id="CHEBI:15377"/>
        <dbReference type="ChEBI" id="CHEBI:15378"/>
        <dbReference type="ChEBI" id="CHEBI:16526"/>
        <dbReference type="ChEBI" id="CHEBI:17544"/>
        <dbReference type="EC" id="4.2.1.1"/>
    </reaction>
</comment>
<dbReference type="CDD" id="cd03124">
    <property type="entry name" value="alpha_CA_prokaryotic_like"/>
    <property type="match status" value="1"/>
</dbReference>
<feature type="domain" description="Alpha-carbonic anhydrase" evidence="6">
    <location>
        <begin position="1"/>
        <end position="189"/>
    </location>
</feature>
<dbReference type="SUPFAM" id="SSF51069">
    <property type="entry name" value="Carbonic anhydrase"/>
    <property type="match status" value="1"/>
</dbReference>
<name>A0ABU6RDG1_9FABA</name>
<evidence type="ECO:0000256" key="5">
    <source>
        <dbReference type="SAM" id="SignalP"/>
    </source>
</evidence>
<keyword evidence="5" id="KW-0732">Signal</keyword>
<reference evidence="7 8" key="1">
    <citation type="journal article" date="2023" name="Plants (Basel)">
        <title>Bridging the Gap: Combining Genomics and Transcriptomics Approaches to Understand Stylosanthes scabra, an Orphan Legume from the Brazilian Caatinga.</title>
        <authorList>
            <person name="Ferreira-Neto J.R.C."/>
            <person name="da Silva M.D."/>
            <person name="Binneck E."/>
            <person name="de Melo N.F."/>
            <person name="da Silva R.H."/>
            <person name="de Melo A.L.T.M."/>
            <person name="Pandolfi V."/>
            <person name="Bustamante F.O."/>
            <person name="Brasileiro-Vidal A.C."/>
            <person name="Benko-Iseppon A.M."/>
        </authorList>
    </citation>
    <scope>NUCLEOTIDE SEQUENCE [LARGE SCALE GENOMIC DNA]</scope>
    <source>
        <tissue evidence="7">Leaves</tissue>
    </source>
</reference>
<organism evidence="7 8">
    <name type="scientific">Stylosanthes scabra</name>
    <dbReference type="NCBI Taxonomy" id="79078"/>
    <lineage>
        <taxon>Eukaryota</taxon>
        <taxon>Viridiplantae</taxon>
        <taxon>Streptophyta</taxon>
        <taxon>Embryophyta</taxon>
        <taxon>Tracheophyta</taxon>
        <taxon>Spermatophyta</taxon>
        <taxon>Magnoliopsida</taxon>
        <taxon>eudicotyledons</taxon>
        <taxon>Gunneridae</taxon>
        <taxon>Pentapetalae</taxon>
        <taxon>rosids</taxon>
        <taxon>fabids</taxon>
        <taxon>Fabales</taxon>
        <taxon>Fabaceae</taxon>
        <taxon>Papilionoideae</taxon>
        <taxon>50 kb inversion clade</taxon>
        <taxon>dalbergioids sensu lato</taxon>
        <taxon>Dalbergieae</taxon>
        <taxon>Pterocarpus clade</taxon>
        <taxon>Stylosanthes</taxon>
    </lineage>
</organism>
<dbReference type="Gene3D" id="3.10.200.10">
    <property type="entry name" value="Alpha carbonic anhydrase"/>
    <property type="match status" value="2"/>
</dbReference>
<dbReference type="InterPro" id="IPR041891">
    <property type="entry name" value="Alpha_CA_prokaryot-like"/>
</dbReference>
<dbReference type="PROSITE" id="PS51144">
    <property type="entry name" value="ALPHA_CA_2"/>
    <property type="match status" value="1"/>
</dbReference>
<dbReference type="Proteomes" id="UP001341840">
    <property type="component" value="Unassembled WGS sequence"/>
</dbReference>
<evidence type="ECO:0000259" key="6">
    <source>
        <dbReference type="PROSITE" id="PS51144"/>
    </source>
</evidence>
<dbReference type="EMBL" id="JASCZI010030386">
    <property type="protein sequence ID" value="MED6122075.1"/>
    <property type="molecule type" value="Genomic_DNA"/>
</dbReference>
<sequence length="197" mass="22257">MKIFICSLFIALLLLSSPAKSQEVEDEHEFNYDEKSDRGPSHWGDIKPEWSLCKNGRMQSPIDLDNEKVVENLLGPLILNYNPSNATLKNRGHDISLEEDLKAISNSTSISVGVIDPREVNINKNMYYRFMGSLTTPPCSENVTWTIVKQIGSVTRDQINLLRDAVHDDSNGNARPIQPTNNRTVQLNIPKYISIFN</sequence>
<dbReference type="PANTHER" id="PTHR18952">
    <property type="entry name" value="CARBONIC ANHYDRASE"/>
    <property type="match status" value="1"/>
</dbReference>
<evidence type="ECO:0000256" key="1">
    <source>
        <dbReference type="ARBA" id="ARBA00002904"/>
    </source>
</evidence>